<sequence>MKYLKLTLVTLLLCAFGYLLVAIMPKSTIPLTTHNSAVEKEPMQNTHVNVPIIDERKYPVQSQRTTNIDKPPLKNMTPQPSAYIPPITQSPTPMHYTGDLHDHEAYKQYHTNQERELKIAFTDASKQKIMRLEALIARGIKEGISQDEIAFAKEKVSGLKAMNKQLQDELNMQN</sequence>
<evidence type="ECO:0000313" key="2">
    <source>
        <dbReference type="EMBL" id="KAF7774499.1"/>
    </source>
</evidence>
<organism evidence="2 3">
    <name type="scientific">Pseudoalteromonas citrea</name>
    <dbReference type="NCBI Taxonomy" id="43655"/>
    <lineage>
        <taxon>Bacteria</taxon>
        <taxon>Pseudomonadati</taxon>
        <taxon>Pseudomonadota</taxon>
        <taxon>Gammaproteobacteria</taxon>
        <taxon>Alteromonadales</taxon>
        <taxon>Pseudoalteromonadaceae</taxon>
        <taxon>Pseudoalteromonas</taxon>
    </lineage>
</organism>
<evidence type="ECO:0000313" key="3">
    <source>
        <dbReference type="Proteomes" id="UP000016487"/>
    </source>
</evidence>
<accession>A0AAD4ALK6</accession>
<reference evidence="2" key="2">
    <citation type="submission" date="2015-03" db="EMBL/GenBank/DDBJ databases">
        <title>Genome sequence of Pseudoalteromonas citrea.</title>
        <authorList>
            <person name="Xie B.-B."/>
            <person name="Rong J.-C."/>
            <person name="Qin Q.-L."/>
            <person name="Zhang Y.-Z."/>
        </authorList>
    </citation>
    <scope>NUCLEOTIDE SEQUENCE</scope>
    <source>
        <strain evidence="2">DSM 8771</strain>
    </source>
</reference>
<dbReference type="RefSeq" id="WP_010365871.1">
    <property type="nucleotide sequence ID" value="NZ_AHBZ03000014.1"/>
</dbReference>
<evidence type="ECO:0000256" key="1">
    <source>
        <dbReference type="SAM" id="MobiDB-lite"/>
    </source>
</evidence>
<reference evidence="2" key="1">
    <citation type="journal article" date="2012" name="J. Bacteriol.">
        <title>Genome sequences of type strains of seven species of the marine bacterium Pseudoalteromonas.</title>
        <authorList>
            <person name="Xie B.B."/>
            <person name="Shu Y.L."/>
            <person name="Qin Q.L."/>
            <person name="Rong J.C."/>
            <person name="Zhang X.Y."/>
            <person name="Chen X.L."/>
            <person name="Shi M."/>
            <person name="He H.L."/>
            <person name="Zhou B.C."/>
            <person name="Zhang Y.Z."/>
        </authorList>
    </citation>
    <scope>NUCLEOTIDE SEQUENCE</scope>
    <source>
        <strain evidence="2">DSM 8771</strain>
    </source>
</reference>
<dbReference type="AlphaFoldDB" id="A0AAD4ALK6"/>
<gene>
    <name evidence="2" type="ORF">PCIT_a0956</name>
</gene>
<feature type="region of interest" description="Disordered" evidence="1">
    <location>
        <begin position="60"/>
        <end position="79"/>
    </location>
</feature>
<comment type="caution">
    <text evidence="2">The sequence shown here is derived from an EMBL/GenBank/DDBJ whole genome shotgun (WGS) entry which is preliminary data.</text>
</comment>
<protein>
    <submittedName>
        <fullName evidence="2">Uncharacterized protein</fullName>
    </submittedName>
</protein>
<name>A0AAD4ALK6_9GAMM</name>
<proteinExistence type="predicted"/>
<dbReference type="Proteomes" id="UP000016487">
    <property type="component" value="Unassembled WGS sequence"/>
</dbReference>
<dbReference type="EMBL" id="AHBZ03000014">
    <property type="protein sequence ID" value="KAF7774499.1"/>
    <property type="molecule type" value="Genomic_DNA"/>
</dbReference>